<dbReference type="AlphaFoldDB" id="A0A7W7RCN0"/>
<proteinExistence type="predicted"/>
<reference evidence="1 2" key="1">
    <citation type="submission" date="2020-08" db="EMBL/GenBank/DDBJ databases">
        <title>Sequencing the genomes of 1000 actinobacteria strains.</title>
        <authorList>
            <person name="Klenk H.-P."/>
        </authorList>
    </citation>
    <scope>NUCLEOTIDE SEQUENCE [LARGE SCALE GENOMIC DNA]</scope>
    <source>
        <strain evidence="1 2">DSM 41654</strain>
    </source>
</reference>
<dbReference type="Proteomes" id="UP000540506">
    <property type="component" value="Unassembled WGS sequence"/>
</dbReference>
<evidence type="ECO:0000313" key="2">
    <source>
        <dbReference type="Proteomes" id="UP000540506"/>
    </source>
</evidence>
<comment type="caution">
    <text evidence="1">The sequence shown here is derived from an EMBL/GenBank/DDBJ whole genome shotgun (WGS) entry which is preliminary data.</text>
</comment>
<protein>
    <submittedName>
        <fullName evidence="1">Uncharacterized protein</fullName>
    </submittedName>
</protein>
<evidence type="ECO:0000313" key="1">
    <source>
        <dbReference type="EMBL" id="MBB4929153.1"/>
    </source>
</evidence>
<organism evidence="1 2">
    <name type="scientific">Kitasatospora kifunensis</name>
    <name type="common">Streptomyces kifunensis</name>
    <dbReference type="NCBI Taxonomy" id="58351"/>
    <lineage>
        <taxon>Bacteria</taxon>
        <taxon>Bacillati</taxon>
        <taxon>Actinomycetota</taxon>
        <taxon>Actinomycetes</taxon>
        <taxon>Kitasatosporales</taxon>
        <taxon>Streptomycetaceae</taxon>
        <taxon>Kitasatospora</taxon>
    </lineage>
</organism>
<name>A0A7W7RCN0_KITKI</name>
<dbReference type="EMBL" id="JACHJV010000004">
    <property type="protein sequence ID" value="MBB4929153.1"/>
    <property type="molecule type" value="Genomic_DNA"/>
</dbReference>
<keyword evidence="2" id="KW-1185">Reference proteome</keyword>
<gene>
    <name evidence="1" type="ORF">FHR34_008252</name>
</gene>
<accession>A0A7W7RCN0</accession>
<sequence length="127" mass="13816">MTDLRTIAVDAMTDTTDPGIRGVIAALVYLSDTVLDDTPQRTDERTEAEQLEDQALDVLAGLGTAGATDLEFAEALEKENLAVPRRQRQKWLGDWANFGLNAVRHTSPGGLHRFVHAAHAAVEQTAH</sequence>
<dbReference type="RefSeq" id="WP_184947279.1">
    <property type="nucleotide sequence ID" value="NZ_JACHJV010000004.1"/>
</dbReference>